<evidence type="ECO:0000313" key="2">
    <source>
        <dbReference type="Proteomes" id="UP001240236"/>
    </source>
</evidence>
<dbReference type="SUPFAM" id="SSF56601">
    <property type="entry name" value="beta-lactamase/transpeptidase-like"/>
    <property type="match status" value="1"/>
</dbReference>
<comment type="caution">
    <text evidence="1">The sequence shown here is derived from an EMBL/GenBank/DDBJ whole genome shotgun (WGS) entry which is preliminary data.</text>
</comment>
<dbReference type="EMBL" id="JAUSUZ010000001">
    <property type="protein sequence ID" value="MDQ0367988.1"/>
    <property type="molecule type" value="Genomic_DNA"/>
</dbReference>
<protein>
    <submittedName>
        <fullName evidence="1">CubicO group peptidase (Beta-lactamase class C family)</fullName>
    </submittedName>
</protein>
<dbReference type="AlphaFoldDB" id="A0AAE3W1H4"/>
<accession>A0AAE3W1H4</accession>
<organism evidence="1 2">
    <name type="scientific">Catenuloplanes indicus</name>
    <dbReference type="NCBI Taxonomy" id="137267"/>
    <lineage>
        <taxon>Bacteria</taxon>
        <taxon>Bacillati</taxon>
        <taxon>Actinomycetota</taxon>
        <taxon>Actinomycetes</taxon>
        <taxon>Micromonosporales</taxon>
        <taxon>Micromonosporaceae</taxon>
        <taxon>Catenuloplanes</taxon>
    </lineage>
</organism>
<proteinExistence type="predicted"/>
<dbReference type="Gene3D" id="3.40.710.10">
    <property type="entry name" value="DD-peptidase/beta-lactamase superfamily"/>
    <property type="match status" value="1"/>
</dbReference>
<dbReference type="InterPro" id="IPR012338">
    <property type="entry name" value="Beta-lactam/transpept-like"/>
</dbReference>
<sequence length="78" mass="8566">MTSLTTASYTGFDVVLNRDVSWTLGMQLEPDGSWGMGGIGGSCAFTDPTRNYSFAYVTHHLSDSHRVDHLVDTLNELL</sequence>
<name>A0AAE3W1H4_9ACTN</name>
<keyword evidence="2" id="KW-1185">Reference proteome</keyword>
<reference evidence="1 2" key="1">
    <citation type="submission" date="2023-07" db="EMBL/GenBank/DDBJ databases">
        <title>Sequencing the genomes of 1000 actinobacteria strains.</title>
        <authorList>
            <person name="Klenk H.-P."/>
        </authorList>
    </citation>
    <scope>NUCLEOTIDE SEQUENCE [LARGE SCALE GENOMIC DNA]</scope>
    <source>
        <strain evidence="1 2">DSM 44709</strain>
    </source>
</reference>
<evidence type="ECO:0000313" key="1">
    <source>
        <dbReference type="EMBL" id="MDQ0367988.1"/>
    </source>
</evidence>
<dbReference type="Proteomes" id="UP001240236">
    <property type="component" value="Unassembled WGS sequence"/>
</dbReference>
<gene>
    <name evidence="1" type="ORF">J2S42_004657</name>
</gene>